<dbReference type="GO" id="GO:0006508">
    <property type="term" value="P:proteolysis"/>
    <property type="evidence" value="ECO:0007669"/>
    <property type="project" value="UniProtKB-KW"/>
</dbReference>
<reference evidence="9 10" key="1">
    <citation type="submission" date="2018-04" db="EMBL/GenBank/DDBJ databases">
        <title>Genomic Encyclopedia of Archaeal and Bacterial Type Strains, Phase II (KMG-II): from individual species to whole genera.</title>
        <authorList>
            <person name="Goeker M."/>
        </authorList>
    </citation>
    <scope>NUCLEOTIDE SEQUENCE [LARGE SCALE GENOMIC DNA]</scope>
    <source>
        <strain evidence="9 10">DSM 26809</strain>
    </source>
</reference>
<evidence type="ECO:0000313" key="10">
    <source>
        <dbReference type="Proteomes" id="UP000244168"/>
    </source>
</evidence>
<keyword evidence="10" id="KW-1185">Reference proteome</keyword>
<evidence type="ECO:0000256" key="2">
    <source>
        <dbReference type="ARBA" id="ARBA00022475"/>
    </source>
</evidence>
<dbReference type="OrthoDB" id="793901at2"/>
<keyword evidence="5" id="KW-0378">Hydrolase</keyword>
<comment type="subcellular location">
    <subcellularLocation>
        <location evidence="1">Cell membrane</location>
        <topology evidence="1">Multi-pass membrane protein</topology>
    </subcellularLocation>
</comment>
<dbReference type="GO" id="GO:0008233">
    <property type="term" value="F:peptidase activity"/>
    <property type="evidence" value="ECO:0007669"/>
    <property type="project" value="UniProtKB-KW"/>
</dbReference>
<accession>A0A2T5JFQ8</accession>
<evidence type="ECO:0000256" key="6">
    <source>
        <dbReference type="ARBA" id="ARBA00022989"/>
    </source>
</evidence>
<comment type="caution">
    <text evidence="9">The sequence shown here is derived from an EMBL/GenBank/DDBJ whole genome shotgun (WGS) entry which is preliminary data.</text>
</comment>
<dbReference type="Pfam" id="PF09721">
    <property type="entry name" value="Exosortase_EpsH"/>
    <property type="match status" value="1"/>
</dbReference>
<feature type="transmembrane region" description="Helical" evidence="8">
    <location>
        <begin position="158"/>
        <end position="176"/>
    </location>
</feature>
<dbReference type="GO" id="GO:0005886">
    <property type="term" value="C:plasma membrane"/>
    <property type="evidence" value="ECO:0007669"/>
    <property type="project" value="UniProtKB-SubCell"/>
</dbReference>
<proteinExistence type="predicted"/>
<dbReference type="AlphaFoldDB" id="A0A2T5JFQ8"/>
<evidence type="ECO:0000256" key="4">
    <source>
        <dbReference type="ARBA" id="ARBA00022692"/>
    </source>
</evidence>
<dbReference type="InterPro" id="IPR026392">
    <property type="entry name" value="Exo/Archaeosortase_dom"/>
</dbReference>
<dbReference type="NCBIfam" id="TIGR04178">
    <property type="entry name" value="exo_archaeo"/>
    <property type="match status" value="1"/>
</dbReference>
<keyword evidence="6 8" id="KW-1133">Transmembrane helix</keyword>
<evidence type="ECO:0000313" key="9">
    <source>
        <dbReference type="EMBL" id="PTR01263.1"/>
    </source>
</evidence>
<protein>
    <submittedName>
        <fullName evidence="9">Exosortase/archaeosortase family protein</fullName>
    </submittedName>
</protein>
<feature type="transmembrane region" description="Helical" evidence="8">
    <location>
        <begin position="12"/>
        <end position="36"/>
    </location>
</feature>
<keyword evidence="3" id="KW-0645">Protease</keyword>
<evidence type="ECO:0000256" key="1">
    <source>
        <dbReference type="ARBA" id="ARBA00004651"/>
    </source>
</evidence>
<dbReference type="RefSeq" id="WP_107826667.1">
    <property type="nucleotide sequence ID" value="NZ_CP160205.1"/>
</dbReference>
<sequence length="187" mass="21263">MKGIKQLWQDPAVRFAAIFISLFVLFDLTCLALYGLSLPGNNYSQLVADYLNIVYGLRWLLLHASRFFLVLMGHTTVINESQLLVAGHARLLLNYKCLGLGVMSFFTAFVIAFPKPLRQKLLFLICGLITIQLLNVIRIVLLALYWHRAANYFTDQHTIFDIVVYLVVIAGLYFWMRSNSTNANAAN</sequence>
<feature type="transmembrane region" description="Helical" evidence="8">
    <location>
        <begin position="56"/>
        <end position="77"/>
    </location>
</feature>
<keyword evidence="2" id="KW-1003">Cell membrane</keyword>
<evidence type="ECO:0000256" key="8">
    <source>
        <dbReference type="SAM" id="Phobius"/>
    </source>
</evidence>
<dbReference type="InterPro" id="IPR019127">
    <property type="entry name" value="Exosortase"/>
</dbReference>
<keyword evidence="4 8" id="KW-0812">Transmembrane</keyword>
<organism evidence="9 10">
    <name type="scientific">Mucilaginibacter yixingensis</name>
    <dbReference type="NCBI Taxonomy" id="1295612"/>
    <lineage>
        <taxon>Bacteria</taxon>
        <taxon>Pseudomonadati</taxon>
        <taxon>Bacteroidota</taxon>
        <taxon>Sphingobacteriia</taxon>
        <taxon>Sphingobacteriales</taxon>
        <taxon>Sphingobacteriaceae</taxon>
        <taxon>Mucilaginibacter</taxon>
    </lineage>
</organism>
<evidence type="ECO:0000256" key="3">
    <source>
        <dbReference type="ARBA" id="ARBA00022670"/>
    </source>
</evidence>
<evidence type="ECO:0000256" key="5">
    <source>
        <dbReference type="ARBA" id="ARBA00022801"/>
    </source>
</evidence>
<gene>
    <name evidence="9" type="ORF">C8P68_101497</name>
</gene>
<dbReference type="NCBIfam" id="NF046083">
    <property type="entry name" value="exosort_XrtY"/>
    <property type="match status" value="1"/>
</dbReference>
<feature type="transmembrane region" description="Helical" evidence="8">
    <location>
        <begin position="121"/>
        <end position="146"/>
    </location>
</feature>
<feature type="transmembrane region" description="Helical" evidence="8">
    <location>
        <begin position="97"/>
        <end position="115"/>
    </location>
</feature>
<evidence type="ECO:0000256" key="7">
    <source>
        <dbReference type="ARBA" id="ARBA00023136"/>
    </source>
</evidence>
<name>A0A2T5JFQ8_9SPHI</name>
<dbReference type="Proteomes" id="UP000244168">
    <property type="component" value="Unassembled WGS sequence"/>
</dbReference>
<keyword evidence="7 8" id="KW-0472">Membrane</keyword>
<dbReference type="EMBL" id="QAOQ01000001">
    <property type="protein sequence ID" value="PTR01263.1"/>
    <property type="molecule type" value="Genomic_DNA"/>
</dbReference>